<reference evidence="2" key="1">
    <citation type="submission" date="2024-06" db="UniProtKB">
        <authorList>
            <consortium name="RefSeq"/>
        </authorList>
    </citation>
    <scope>NUCLEOTIDE SEQUENCE [LARGE SCALE GENOMIC DNA]</scope>
    <source>
        <strain evidence="2">J_2021</strain>
    </source>
</reference>
<protein>
    <submittedName>
        <fullName evidence="3">Mesendoderm nuclear factor, gene 1 L homeolog isoform X1</fullName>
    </submittedName>
    <submittedName>
        <fullName evidence="4">Uncharacterized protein LOC121402106 isoform X1</fullName>
    </submittedName>
</protein>
<evidence type="ECO:0000313" key="3">
    <source>
        <dbReference type="RefSeq" id="XP_041443467.1"/>
    </source>
</evidence>
<dbReference type="Proteomes" id="UP000186698">
    <property type="component" value="Chromosome 3S"/>
</dbReference>
<gene>
    <name evidence="3" type="primary">menf.1.L</name>
    <name evidence="4" type="synonym">LOC121402106</name>
    <name evidence="3" type="synonym">menF</name>
    <name evidence="3" type="synonym">menf.1</name>
    <name evidence="3" type="synonym">xmenf</name>
</gene>
<sequence length="758" mass="87341">MESKKTQNRHSLACKFCLRTQETLTVHLRRACKRDADAEEIELLMQEAKAKMRSILKGLSVVKYEDLDYKDSDPLDFFVNFLEKNGCYVRGKPEKSASSPMEERIRPSDINRTKVNLNRAADKVVERQAPFKDLDLSHKKTKPVHEKEVETQGPVKVLDLSVRSHKKTKPSPVNAEKVQRHRPIAEQPDHPMESEEEDIVGPVNEKEVETRGSFKKLDIPIESEEEDIAGPVNQKEVETRGPFKKLDIPVESDKENHAGPSTDDNDDDENPKKLDQSKTESHLILLKKKMKAAGMYRKHSLECDLLVSFRTFLQQELRVRRWSQEVGNVARFLYFVDPSKPSLKFLDDTPKAEKAVAFFTELASLGNSHATQFTYLKHIKRFVRSQMNTLTSSHQSKETVERCKLFLKMTEGLQGKLSKGISAETVGKKYDYMTSGKKDPVECQRILAVARPTIEQLIKKAKMGGTLLDKEKCVVLYYLEAIVVLKQLQRPGVVQNMTVEEWRNRKLSDCKTRMAIAVKKHKTATQQVATVLLEEEEEQWFDVFYKKIRPSFVRSGTSPKTFFISSSGEPIHSVTNDIARLHQKFNLRPVTSQEARRRMETYMASHLKTDAERYSFAKMLGHSNLTAERVYREKTIENMVEAAEVMKKALYGPQASTSRFKQMPQQPLETESTVVSRDLRENAFERFKQARPVTHDANPPCLKAALAFSHEYGQYCYDRWRKLQNKMRVDYVAGIFKYQKPNEERVRECIEGHAWKTN</sequence>
<dbReference type="AlphaFoldDB" id="A0A8J1MP00"/>
<evidence type="ECO:0000313" key="4">
    <source>
        <dbReference type="RefSeq" id="XP_041443929.1"/>
    </source>
</evidence>
<dbReference type="GO" id="GO:0003677">
    <property type="term" value="F:DNA binding"/>
    <property type="evidence" value="ECO:0007669"/>
    <property type="project" value="InterPro"/>
</dbReference>
<dbReference type="PANTHER" id="PTHR47306:SF2">
    <property type="entry name" value="CORE-BINDING (CB) DOMAIN-CONTAINING PROTEIN"/>
    <property type="match status" value="1"/>
</dbReference>
<accession>A0A8J1MP00</accession>
<organism evidence="2 3">
    <name type="scientific">Xenopus laevis</name>
    <name type="common">African clawed frog</name>
    <dbReference type="NCBI Taxonomy" id="8355"/>
    <lineage>
        <taxon>Eukaryota</taxon>
        <taxon>Metazoa</taxon>
        <taxon>Chordata</taxon>
        <taxon>Craniata</taxon>
        <taxon>Vertebrata</taxon>
        <taxon>Euteleostomi</taxon>
        <taxon>Amphibia</taxon>
        <taxon>Batrachia</taxon>
        <taxon>Anura</taxon>
        <taxon>Pipoidea</taxon>
        <taxon>Pipidae</taxon>
        <taxon>Xenopodinae</taxon>
        <taxon>Xenopus</taxon>
        <taxon>Xenopus</taxon>
    </lineage>
</organism>
<dbReference type="RefSeq" id="XP_041443929.1">
    <property type="nucleotide sequence ID" value="XM_041587995.1"/>
</dbReference>
<dbReference type="PANTHER" id="PTHR47306">
    <property type="entry name" value="SI:CH211-178J18.4-RELATED"/>
    <property type="match status" value="1"/>
</dbReference>
<evidence type="ECO:0000313" key="2">
    <source>
        <dbReference type="Proteomes" id="UP000186698"/>
    </source>
</evidence>
<reference evidence="3 4" key="2">
    <citation type="submission" date="2025-04" db="UniProtKB">
        <authorList>
            <consortium name="RefSeq"/>
        </authorList>
    </citation>
    <scope>IDENTIFICATION</scope>
    <source>
        <strain evidence="3 4">J_2021</strain>
        <tissue evidence="3 4">Erythrocytes</tissue>
    </source>
</reference>
<feature type="region of interest" description="Disordered" evidence="1">
    <location>
        <begin position="219"/>
        <end position="279"/>
    </location>
</feature>
<dbReference type="SUPFAM" id="SSF56349">
    <property type="entry name" value="DNA breaking-rejoining enzymes"/>
    <property type="match status" value="1"/>
</dbReference>
<keyword evidence="2" id="KW-1185">Reference proteome</keyword>
<feature type="region of interest" description="Disordered" evidence="1">
    <location>
        <begin position="163"/>
        <end position="200"/>
    </location>
</feature>
<proteinExistence type="predicted"/>
<evidence type="ECO:0000256" key="1">
    <source>
        <dbReference type="SAM" id="MobiDB-lite"/>
    </source>
</evidence>
<dbReference type="KEGG" id="xla:121402106"/>
<name>A0A8J1MP00_XENLA</name>
<feature type="compositionally biased region" description="Basic and acidic residues" evidence="1">
    <location>
        <begin position="183"/>
        <end position="193"/>
    </location>
</feature>
<feature type="compositionally biased region" description="Basic and acidic residues" evidence="1">
    <location>
        <begin position="270"/>
        <end position="279"/>
    </location>
</feature>
<dbReference type="InterPro" id="IPR011010">
    <property type="entry name" value="DNA_brk_join_enz"/>
</dbReference>
<dbReference type="CTD" id="398397"/>
<dbReference type="RefSeq" id="XP_041443467.1">
    <property type="nucleotide sequence ID" value="XM_041587533.1"/>
</dbReference>
<dbReference type="OrthoDB" id="9904397at2759"/>
<dbReference type="GeneID" id="398397"/>
<feature type="compositionally biased region" description="Basic and acidic residues" evidence="1">
    <location>
        <begin position="235"/>
        <end position="257"/>
    </location>
</feature>